<organism evidence="4 5">
    <name type="scientific">Paenibacillus lentus</name>
    <dbReference type="NCBI Taxonomy" id="1338368"/>
    <lineage>
        <taxon>Bacteria</taxon>
        <taxon>Bacillati</taxon>
        <taxon>Bacillota</taxon>
        <taxon>Bacilli</taxon>
        <taxon>Bacillales</taxon>
        <taxon>Paenibacillaceae</taxon>
        <taxon>Paenibacillus</taxon>
    </lineage>
</organism>
<dbReference type="PANTHER" id="PTHR43158">
    <property type="entry name" value="SKFA PEPTIDE EXPORT ATP-BINDING PROTEIN SKFE"/>
    <property type="match status" value="1"/>
</dbReference>
<name>A0A3S8RTJ3_9BACL</name>
<dbReference type="Gene3D" id="3.40.50.300">
    <property type="entry name" value="P-loop containing nucleotide triphosphate hydrolases"/>
    <property type="match status" value="1"/>
</dbReference>
<dbReference type="GO" id="GO:0016887">
    <property type="term" value="F:ATP hydrolysis activity"/>
    <property type="evidence" value="ECO:0007669"/>
    <property type="project" value="InterPro"/>
</dbReference>
<keyword evidence="2 4" id="KW-0067">ATP-binding</keyword>
<keyword evidence="1" id="KW-0547">Nucleotide-binding</keyword>
<dbReference type="Proteomes" id="UP000273145">
    <property type="component" value="Chromosome"/>
</dbReference>
<protein>
    <submittedName>
        <fullName evidence="4">ABC transporter ATP-binding protein</fullName>
    </submittedName>
</protein>
<dbReference type="GO" id="GO:0005524">
    <property type="term" value="F:ATP binding"/>
    <property type="evidence" value="ECO:0007669"/>
    <property type="project" value="UniProtKB-KW"/>
</dbReference>
<dbReference type="SUPFAM" id="SSF52540">
    <property type="entry name" value="P-loop containing nucleoside triphosphate hydrolases"/>
    <property type="match status" value="1"/>
</dbReference>
<dbReference type="AlphaFoldDB" id="A0A3S8RTJ3"/>
<proteinExistence type="predicted"/>
<evidence type="ECO:0000313" key="4">
    <source>
        <dbReference type="EMBL" id="AZK46289.1"/>
    </source>
</evidence>
<dbReference type="EMBL" id="CP034248">
    <property type="protein sequence ID" value="AZK46289.1"/>
    <property type="molecule type" value="Genomic_DNA"/>
</dbReference>
<dbReference type="SMART" id="SM00382">
    <property type="entry name" value="AAA"/>
    <property type="match status" value="1"/>
</dbReference>
<dbReference type="InterPro" id="IPR003593">
    <property type="entry name" value="AAA+_ATPase"/>
</dbReference>
<dbReference type="PANTHER" id="PTHR43158:SF5">
    <property type="entry name" value="ABC TRANSPORTER, ATP-BINDING PROTEIN"/>
    <property type="match status" value="1"/>
</dbReference>
<reference evidence="4 5" key="1">
    <citation type="submission" date="2018-11" db="EMBL/GenBank/DDBJ databases">
        <title>Genome sequencing of Paenibacillus lentus DSM25539(T).</title>
        <authorList>
            <person name="Kook J.-K."/>
            <person name="Park S.-N."/>
            <person name="Lim Y.K."/>
        </authorList>
    </citation>
    <scope>NUCLEOTIDE SEQUENCE [LARGE SCALE GENOMIC DNA]</scope>
    <source>
        <strain evidence="4 5">DSM 25539</strain>
    </source>
</reference>
<dbReference type="InterPro" id="IPR027417">
    <property type="entry name" value="P-loop_NTPase"/>
</dbReference>
<gene>
    <name evidence="4" type="ORF">EIM92_08935</name>
</gene>
<dbReference type="Pfam" id="PF00005">
    <property type="entry name" value="ABC_tran"/>
    <property type="match status" value="1"/>
</dbReference>
<sequence length="301" mass="33889">MLEYTLKCHQIYKKLGDVQAIHDVTVDFEPNAIHGLLGPSGAGKTTLLHLISGQLFPDQGSVTAGHYPIHENPLIVSNICLVKAEERSWSQYKVGDIMKFCSLLYPAWDAKLAAELLHQFRIPPNQRFKQLSRGNQSLLGIVKGLASRSPITLFDEPTLGLDAEKREAFYELLLRDYSEHPRTLILSTHLIDESADLLQFITLLQQGTVTAHKNAEEFADQARYLQGSTKQLEPFFGDARVLNRESLGHVTRIAWLGSLDNEPSLREQGIDISPIPLQKLFVYLTRQEHRTSEVNVHESVS</sequence>
<dbReference type="RefSeq" id="WP_125082353.1">
    <property type="nucleotide sequence ID" value="NZ_CP034248.1"/>
</dbReference>
<accession>A0A3S8RTJ3</accession>
<feature type="domain" description="ABC transporter" evidence="3">
    <location>
        <begin position="6"/>
        <end position="231"/>
    </location>
</feature>
<evidence type="ECO:0000256" key="1">
    <source>
        <dbReference type="ARBA" id="ARBA00022741"/>
    </source>
</evidence>
<dbReference type="PROSITE" id="PS50893">
    <property type="entry name" value="ABC_TRANSPORTER_2"/>
    <property type="match status" value="1"/>
</dbReference>
<evidence type="ECO:0000313" key="5">
    <source>
        <dbReference type="Proteomes" id="UP000273145"/>
    </source>
</evidence>
<evidence type="ECO:0000259" key="3">
    <source>
        <dbReference type="PROSITE" id="PS50893"/>
    </source>
</evidence>
<evidence type="ECO:0000256" key="2">
    <source>
        <dbReference type="ARBA" id="ARBA00022840"/>
    </source>
</evidence>
<keyword evidence="5" id="KW-1185">Reference proteome</keyword>
<dbReference type="OrthoDB" id="9804819at2"/>
<dbReference type="InterPro" id="IPR003439">
    <property type="entry name" value="ABC_transporter-like_ATP-bd"/>
</dbReference>
<dbReference type="KEGG" id="plen:EIM92_08935"/>